<protein>
    <submittedName>
        <fullName evidence="2">Uncharacterized protein</fullName>
    </submittedName>
</protein>
<comment type="caution">
    <text evidence="2">The sequence shown here is derived from an EMBL/GenBank/DDBJ whole genome shotgun (WGS) entry which is preliminary data.</text>
</comment>
<dbReference type="EMBL" id="JAODUP010000196">
    <property type="protein sequence ID" value="KAK2157191.1"/>
    <property type="molecule type" value="Genomic_DNA"/>
</dbReference>
<dbReference type="AlphaFoldDB" id="A0AAD9JQQ3"/>
<organism evidence="2 3">
    <name type="scientific">Paralvinella palmiformis</name>
    <dbReference type="NCBI Taxonomy" id="53620"/>
    <lineage>
        <taxon>Eukaryota</taxon>
        <taxon>Metazoa</taxon>
        <taxon>Spiralia</taxon>
        <taxon>Lophotrochozoa</taxon>
        <taxon>Annelida</taxon>
        <taxon>Polychaeta</taxon>
        <taxon>Sedentaria</taxon>
        <taxon>Canalipalpata</taxon>
        <taxon>Terebellida</taxon>
        <taxon>Terebelliformia</taxon>
        <taxon>Alvinellidae</taxon>
        <taxon>Paralvinella</taxon>
    </lineage>
</organism>
<dbReference type="Proteomes" id="UP001208570">
    <property type="component" value="Unassembled WGS sequence"/>
</dbReference>
<feature type="region of interest" description="Disordered" evidence="1">
    <location>
        <begin position="1"/>
        <end position="38"/>
    </location>
</feature>
<accession>A0AAD9JQQ3</accession>
<evidence type="ECO:0000256" key="1">
    <source>
        <dbReference type="SAM" id="MobiDB-lite"/>
    </source>
</evidence>
<reference evidence="2" key="1">
    <citation type="journal article" date="2023" name="Mol. Biol. Evol.">
        <title>Third-Generation Sequencing Reveals the Adaptive Role of the Epigenome in Three Deep-Sea Polychaetes.</title>
        <authorList>
            <person name="Perez M."/>
            <person name="Aroh O."/>
            <person name="Sun Y."/>
            <person name="Lan Y."/>
            <person name="Juniper S.K."/>
            <person name="Young C.R."/>
            <person name="Angers B."/>
            <person name="Qian P.Y."/>
        </authorList>
    </citation>
    <scope>NUCLEOTIDE SEQUENCE</scope>
    <source>
        <strain evidence="2">P08H-3</strain>
    </source>
</reference>
<feature type="region of interest" description="Disordered" evidence="1">
    <location>
        <begin position="66"/>
        <end position="98"/>
    </location>
</feature>
<evidence type="ECO:0000313" key="3">
    <source>
        <dbReference type="Proteomes" id="UP001208570"/>
    </source>
</evidence>
<feature type="compositionally biased region" description="Basic and acidic residues" evidence="1">
    <location>
        <begin position="88"/>
        <end position="98"/>
    </location>
</feature>
<name>A0AAD9JQQ3_9ANNE</name>
<evidence type="ECO:0000313" key="2">
    <source>
        <dbReference type="EMBL" id="KAK2157191.1"/>
    </source>
</evidence>
<proteinExistence type="predicted"/>
<gene>
    <name evidence="2" type="ORF">LSH36_196g06031</name>
</gene>
<keyword evidence="3" id="KW-1185">Reference proteome</keyword>
<sequence>MAAIQTRDISRIMTTPESRRQYKGSTSSRRPVTMDDGAFRGSRYIQGTESRVATFLAETCVMSHQSLSRQAKSKYESPTAVEFGSRTPKSDHGSSENV</sequence>